<keyword evidence="3" id="KW-0479">Metal-binding</keyword>
<dbReference type="NCBIfam" id="TIGR03477">
    <property type="entry name" value="DMSO_red_II_gam"/>
    <property type="match status" value="1"/>
</dbReference>
<sequence>MTKRFILHGTVACAMAFTAAVAWADPAEINPNVTEIKPGDSVEVARLPDNIYLRTQDDPDDIIWDRLPTYRTELFPAPPVHPSVKLRFDEGAERSKHLYFQVARTSERFYVRMHWKDASQDSATTVDSFRDGVAIQYALNGADTSYMMGSGPEKPVNIWYWRADDEQQVENLAAGGYGSTSSLDAQNVTGIGSYYPESVAQDSEWRVVMSRPLASEGEHEVSFDQAQVPVAFAVWQGSDNERDGNKRVTHTWIMLDTGVDDESSS</sequence>
<keyword evidence="1" id="KW-0813">Transport</keyword>
<dbReference type="GO" id="GO:0020037">
    <property type="term" value="F:heme binding"/>
    <property type="evidence" value="ECO:0007669"/>
    <property type="project" value="InterPro"/>
</dbReference>
<dbReference type="InterPro" id="IPR017838">
    <property type="entry name" value="DMSO_Rdtase_II_haem_b-bd_su"/>
</dbReference>
<evidence type="ECO:0000313" key="8">
    <source>
        <dbReference type="EMBL" id="NAW34494.1"/>
    </source>
</evidence>
<dbReference type="Proteomes" id="UP000487929">
    <property type="component" value="Unassembled WGS sequence"/>
</dbReference>
<dbReference type="EMBL" id="WUTT01000001">
    <property type="protein sequence ID" value="NAW34494.1"/>
    <property type="molecule type" value="Genomic_DNA"/>
</dbReference>
<evidence type="ECO:0000256" key="5">
    <source>
        <dbReference type="ARBA" id="ARBA00023004"/>
    </source>
</evidence>
<dbReference type="InterPro" id="IPR019020">
    <property type="entry name" value="Cyt-c552/DMSO_Rdtase_haem-bd"/>
</dbReference>
<dbReference type="Gene3D" id="2.60.40.1190">
    <property type="match status" value="1"/>
</dbReference>
<name>A0A7X4W537_9GAMM</name>
<dbReference type="AlphaFoldDB" id="A0A7X4W537"/>
<evidence type="ECO:0000256" key="6">
    <source>
        <dbReference type="SAM" id="SignalP"/>
    </source>
</evidence>
<keyword evidence="9" id="KW-1185">Reference proteome</keyword>
<keyword evidence="2" id="KW-0349">Heme</keyword>
<dbReference type="SMART" id="SM00887">
    <property type="entry name" value="EB_dh"/>
    <property type="match status" value="1"/>
</dbReference>
<evidence type="ECO:0000256" key="4">
    <source>
        <dbReference type="ARBA" id="ARBA00022982"/>
    </source>
</evidence>
<evidence type="ECO:0000259" key="7">
    <source>
        <dbReference type="SMART" id="SM00887"/>
    </source>
</evidence>
<gene>
    <name evidence="8" type="ORF">GRB96_08690</name>
</gene>
<keyword evidence="6" id="KW-0732">Signal</keyword>
<feature type="domain" description="Cytochrome c-552/DMSO reductase-like haem-binding" evidence="7">
    <location>
        <begin position="61"/>
        <end position="247"/>
    </location>
</feature>
<feature type="chain" id="PRO_5030526228" evidence="6">
    <location>
        <begin position="25"/>
        <end position="265"/>
    </location>
</feature>
<dbReference type="GO" id="GO:0046872">
    <property type="term" value="F:metal ion binding"/>
    <property type="evidence" value="ECO:0007669"/>
    <property type="project" value="UniProtKB-KW"/>
</dbReference>
<evidence type="ECO:0000256" key="3">
    <source>
        <dbReference type="ARBA" id="ARBA00022723"/>
    </source>
</evidence>
<dbReference type="Pfam" id="PF09459">
    <property type="entry name" value="EB_dh"/>
    <property type="match status" value="1"/>
</dbReference>
<evidence type="ECO:0000256" key="2">
    <source>
        <dbReference type="ARBA" id="ARBA00022617"/>
    </source>
</evidence>
<dbReference type="CDD" id="cd09623">
    <property type="entry name" value="DOMON_EBDH"/>
    <property type="match status" value="1"/>
</dbReference>
<dbReference type="GO" id="GO:0042597">
    <property type="term" value="C:periplasmic space"/>
    <property type="evidence" value="ECO:0007669"/>
    <property type="project" value="InterPro"/>
</dbReference>
<reference evidence="8 9" key="1">
    <citation type="submission" date="2019-12" db="EMBL/GenBank/DDBJ databases">
        <title>Draft genome sequencing of Halomonas alimentaria DSM 15356.</title>
        <authorList>
            <person name="Pandiyan K."/>
            <person name="Kushwaha P."/>
            <person name="Gowdham M."/>
            <person name="Chakdar H."/>
            <person name="Singh A."/>
            <person name="Kumar M."/>
            <person name="Saxena A.K."/>
        </authorList>
    </citation>
    <scope>NUCLEOTIDE SEQUENCE [LARGE SCALE GENOMIC DNA]</scope>
    <source>
        <strain evidence="8 9">DSM 15356</strain>
    </source>
</reference>
<feature type="signal peptide" evidence="6">
    <location>
        <begin position="1"/>
        <end position="24"/>
    </location>
</feature>
<keyword evidence="5" id="KW-0408">Iron</keyword>
<protein>
    <submittedName>
        <fullName evidence="8">Dimethylsulfide dehydrogenase</fullName>
    </submittedName>
</protein>
<evidence type="ECO:0000313" key="9">
    <source>
        <dbReference type="Proteomes" id="UP000487929"/>
    </source>
</evidence>
<dbReference type="OrthoDB" id="9772663at2"/>
<accession>A0A7X4W537</accession>
<dbReference type="RefSeq" id="WP_161431771.1">
    <property type="nucleotide sequence ID" value="NZ_WUTT01000001.1"/>
</dbReference>
<comment type="caution">
    <text evidence="8">The sequence shown here is derived from an EMBL/GenBank/DDBJ whole genome shotgun (WGS) entry which is preliminary data.</text>
</comment>
<proteinExistence type="predicted"/>
<keyword evidence="4" id="KW-0249">Electron transport</keyword>
<organism evidence="8 9">
    <name type="scientific">Halomonas alimentaria</name>
    <dbReference type="NCBI Taxonomy" id="147248"/>
    <lineage>
        <taxon>Bacteria</taxon>
        <taxon>Pseudomonadati</taxon>
        <taxon>Pseudomonadota</taxon>
        <taxon>Gammaproteobacteria</taxon>
        <taxon>Oceanospirillales</taxon>
        <taxon>Halomonadaceae</taxon>
        <taxon>Halomonas</taxon>
    </lineage>
</organism>
<evidence type="ECO:0000256" key="1">
    <source>
        <dbReference type="ARBA" id="ARBA00022448"/>
    </source>
</evidence>